<dbReference type="Proteomes" id="UP001107558">
    <property type="component" value="Chromosome 2"/>
</dbReference>
<dbReference type="Gene3D" id="1.25.40.10">
    <property type="entry name" value="Tetratricopeptide repeat domain"/>
    <property type="match status" value="1"/>
</dbReference>
<proteinExistence type="predicted"/>
<evidence type="ECO:0000313" key="1">
    <source>
        <dbReference type="EMBL" id="KAG5675877.1"/>
    </source>
</evidence>
<dbReference type="InterPro" id="IPR011990">
    <property type="entry name" value="TPR-like_helical_dom_sf"/>
</dbReference>
<name>A0A9J6C1Y4_POLVA</name>
<reference evidence="1" key="1">
    <citation type="submission" date="2021-03" db="EMBL/GenBank/DDBJ databases">
        <title>Chromosome level genome of the anhydrobiotic midge Polypedilum vanderplanki.</title>
        <authorList>
            <person name="Yoshida Y."/>
            <person name="Kikawada T."/>
            <person name="Gusev O."/>
        </authorList>
    </citation>
    <scope>NUCLEOTIDE SEQUENCE</scope>
    <source>
        <strain evidence="1">NIAS01</strain>
        <tissue evidence="1">Whole body or cell culture</tissue>
    </source>
</reference>
<organism evidence="1 2">
    <name type="scientific">Polypedilum vanderplanki</name>
    <name type="common">Sleeping chironomid midge</name>
    <dbReference type="NCBI Taxonomy" id="319348"/>
    <lineage>
        <taxon>Eukaryota</taxon>
        <taxon>Metazoa</taxon>
        <taxon>Ecdysozoa</taxon>
        <taxon>Arthropoda</taxon>
        <taxon>Hexapoda</taxon>
        <taxon>Insecta</taxon>
        <taxon>Pterygota</taxon>
        <taxon>Neoptera</taxon>
        <taxon>Endopterygota</taxon>
        <taxon>Diptera</taxon>
        <taxon>Nematocera</taxon>
        <taxon>Chironomoidea</taxon>
        <taxon>Chironomidae</taxon>
        <taxon>Chironominae</taxon>
        <taxon>Polypedilum</taxon>
        <taxon>Polypedilum</taxon>
    </lineage>
</organism>
<dbReference type="OrthoDB" id="7594656at2759"/>
<dbReference type="AlphaFoldDB" id="A0A9J6C1Y4"/>
<evidence type="ECO:0000313" key="2">
    <source>
        <dbReference type="Proteomes" id="UP001107558"/>
    </source>
</evidence>
<dbReference type="SUPFAM" id="SSF48452">
    <property type="entry name" value="TPR-like"/>
    <property type="match status" value="1"/>
</dbReference>
<accession>A0A9J6C1Y4</accession>
<sequence length="447" mass="53422">MRFSFNLANAPKNLLPQVKQNLREKVPLLTVKELRRIKEPLVKVLKIELIEEGRPKALRIYDEIIRNDKKHKKFFQNKKNENFLLEIFEFLKTIDEKTWEEEVEALVNFAFVIFVKNEEIDWLIESLLIQATERITEYHLEGKKVDAITKFVHGLSLYHRLHWFRAALLHFEYAFKLAHHNDKWIFNNKKLSNSIALELSKCAVKLSQEIRKNKKEIENALAFSKRALLVLRYDLELENFEFEFEAEYEYASCWVDYDDYESALSHFEHAAALAEKCSMKEKYCECLLEIVNCYRNLENFEKQKNYLNYAEKYEAENSLTFYSGKIAVEMMKLFMDIYDNESAEKYLNEAIDFYKQINKNDEIVKTEEIYANYHGKLKFNKIVDAVLKSDKTQPNKNHDLTKLINWMDYKSSEIFKSKSREDFNLDEFIETFYNPDEIVKIDSKNEE</sequence>
<dbReference type="EMBL" id="JADBJN010000002">
    <property type="protein sequence ID" value="KAG5675877.1"/>
    <property type="molecule type" value="Genomic_DNA"/>
</dbReference>
<protein>
    <recommendedName>
        <fullName evidence="3">Tetratricopeptide repeat protein</fullName>
    </recommendedName>
</protein>
<keyword evidence="2" id="KW-1185">Reference proteome</keyword>
<evidence type="ECO:0008006" key="3">
    <source>
        <dbReference type="Google" id="ProtNLM"/>
    </source>
</evidence>
<comment type="caution">
    <text evidence="1">The sequence shown here is derived from an EMBL/GenBank/DDBJ whole genome shotgun (WGS) entry which is preliminary data.</text>
</comment>
<gene>
    <name evidence="1" type="ORF">PVAND_005743</name>
</gene>